<dbReference type="SUPFAM" id="SSF55729">
    <property type="entry name" value="Acyl-CoA N-acyltransferases (Nat)"/>
    <property type="match status" value="1"/>
</dbReference>
<gene>
    <name evidence="2" type="ORF">D5400_19875</name>
</gene>
<sequence length="232" mass="26227">MRDLENWTGCKTPENVRLKGRFVTLEPFNAASHGQALWDALGGADAINDRLHYFPNPAYHSVADFIGWLESVQENWRTLVAVDAATGSVLGMASYMRIDAANGSIEVGAVAHGAAMARTPAATELHYLMARHVFDDLGYRRYEWKCHNDNQPSKRAAKRLGFTFEGVFRQHMISKDRNRDTAWYAMIDKDWPVIRQALEAWLSTDNFDPTGNQRQTLEDIRAALIAGERTDR</sequence>
<keyword evidence="2" id="KW-0808">Transferase</keyword>
<organism evidence="2 3">
    <name type="scientific">Georhizobium profundi</name>
    <dbReference type="NCBI Taxonomy" id="2341112"/>
    <lineage>
        <taxon>Bacteria</taxon>
        <taxon>Pseudomonadati</taxon>
        <taxon>Pseudomonadota</taxon>
        <taxon>Alphaproteobacteria</taxon>
        <taxon>Hyphomicrobiales</taxon>
        <taxon>Rhizobiaceae</taxon>
        <taxon>Georhizobium</taxon>
    </lineage>
</organism>
<evidence type="ECO:0000313" key="3">
    <source>
        <dbReference type="Proteomes" id="UP000268192"/>
    </source>
</evidence>
<dbReference type="Proteomes" id="UP000268192">
    <property type="component" value="Chromosome"/>
</dbReference>
<feature type="domain" description="N-acetyltransferase" evidence="1">
    <location>
        <begin position="23"/>
        <end position="190"/>
    </location>
</feature>
<protein>
    <submittedName>
        <fullName evidence="2">N-acetyltransferase</fullName>
    </submittedName>
</protein>
<reference evidence="2 3" key="1">
    <citation type="submission" date="2018-09" db="EMBL/GenBank/DDBJ databases">
        <title>Marinorhizobium profundi gen. nov., sp. nov., isolated from a deep-sea sediment sample from the New Britain Trench and proposal of Marinorhizobiaceae fam. nov. in the order Rhizobiales of the class Alphaproteobacteria.</title>
        <authorList>
            <person name="Cao J."/>
        </authorList>
    </citation>
    <scope>NUCLEOTIDE SEQUENCE [LARGE SCALE GENOMIC DNA]</scope>
    <source>
        <strain evidence="2 3">WS11</strain>
    </source>
</reference>
<dbReference type="EMBL" id="CP032509">
    <property type="protein sequence ID" value="AZN73963.1"/>
    <property type="molecule type" value="Genomic_DNA"/>
</dbReference>
<dbReference type="AlphaFoldDB" id="A0A3Q8XTZ4"/>
<dbReference type="GO" id="GO:0008999">
    <property type="term" value="F:protein-N-terminal-alanine acetyltransferase activity"/>
    <property type="evidence" value="ECO:0007669"/>
    <property type="project" value="TreeGrafter"/>
</dbReference>
<dbReference type="InterPro" id="IPR051908">
    <property type="entry name" value="Ribosomal_N-acetyltransferase"/>
</dbReference>
<dbReference type="PROSITE" id="PS51186">
    <property type="entry name" value="GNAT"/>
    <property type="match status" value="1"/>
</dbReference>
<proteinExistence type="predicted"/>
<dbReference type="Pfam" id="PF13302">
    <property type="entry name" value="Acetyltransf_3"/>
    <property type="match status" value="1"/>
</dbReference>
<evidence type="ECO:0000259" key="1">
    <source>
        <dbReference type="PROSITE" id="PS51186"/>
    </source>
</evidence>
<dbReference type="OrthoDB" id="5295305at2"/>
<dbReference type="RefSeq" id="WP_126011967.1">
    <property type="nucleotide sequence ID" value="NZ_CP032509.1"/>
</dbReference>
<dbReference type="PANTHER" id="PTHR43441:SF2">
    <property type="entry name" value="FAMILY ACETYLTRANSFERASE, PUTATIVE (AFU_ORTHOLOGUE AFUA_7G00850)-RELATED"/>
    <property type="match status" value="1"/>
</dbReference>
<dbReference type="GO" id="GO:1990189">
    <property type="term" value="F:protein N-terminal-serine acetyltransferase activity"/>
    <property type="evidence" value="ECO:0007669"/>
    <property type="project" value="TreeGrafter"/>
</dbReference>
<dbReference type="InterPro" id="IPR000182">
    <property type="entry name" value="GNAT_dom"/>
</dbReference>
<dbReference type="PANTHER" id="PTHR43441">
    <property type="entry name" value="RIBOSOMAL-PROTEIN-SERINE ACETYLTRANSFERASE"/>
    <property type="match status" value="1"/>
</dbReference>
<dbReference type="KEGG" id="abaw:D5400_19875"/>
<accession>A0A3Q8XTZ4</accession>
<evidence type="ECO:0000313" key="2">
    <source>
        <dbReference type="EMBL" id="AZN73963.1"/>
    </source>
</evidence>
<keyword evidence="3" id="KW-1185">Reference proteome</keyword>
<name>A0A3Q8XTZ4_9HYPH</name>
<dbReference type="InterPro" id="IPR016181">
    <property type="entry name" value="Acyl_CoA_acyltransferase"/>
</dbReference>
<dbReference type="Gene3D" id="3.40.630.30">
    <property type="match status" value="1"/>
</dbReference>
<dbReference type="FunFam" id="3.40.630.30:FF:000047">
    <property type="entry name" value="Acetyltransferase, GNAT family"/>
    <property type="match status" value="1"/>
</dbReference>
<dbReference type="GO" id="GO:0005737">
    <property type="term" value="C:cytoplasm"/>
    <property type="evidence" value="ECO:0007669"/>
    <property type="project" value="TreeGrafter"/>
</dbReference>